<comment type="caution">
    <text evidence="1">The sequence shown here is derived from an EMBL/GenBank/DDBJ whole genome shotgun (WGS) entry which is preliminary data.</text>
</comment>
<dbReference type="EMBL" id="PGFZ01000026">
    <property type="protein sequence ID" value="POZ49736.1"/>
    <property type="molecule type" value="Genomic_DNA"/>
</dbReference>
<dbReference type="AlphaFoldDB" id="A0A2S5CG10"/>
<name>A0A2S5CG10_9GAMM</name>
<organism evidence="1 2">
    <name type="scientific">Methylovulum psychrotolerans</name>
    <dbReference type="NCBI Taxonomy" id="1704499"/>
    <lineage>
        <taxon>Bacteria</taxon>
        <taxon>Pseudomonadati</taxon>
        <taxon>Pseudomonadota</taxon>
        <taxon>Gammaproteobacteria</taxon>
        <taxon>Methylococcales</taxon>
        <taxon>Methylococcaceae</taxon>
        <taxon>Methylovulum</taxon>
    </lineage>
</organism>
<accession>A0A2S5CG10</accession>
<dbReference type="Proteomes" id="UP000237423">
    <property type="component" value="Unassembled WGS sequence"/>
</dbReference>
<protein>
    <submittedName>
        <fullName evidence="1">Uncharacterized protein</fullName>
    </submittedName>
</protein>
<evidence type="ECO:0000313" key="2">
    <source>
        <dbReference type="Proteomes" id="UP000237423"/>
    </source>
</evidence>
<proteinExistence type="predicted"/>
<gene>
    <name evidence="1" type="ORF">AADEFJLK_04496</name>
</gene>
<evidence type="ECO:0000313" key="1">
    <source>
        <dbReference type="EMBL" id="POZ49736.1"/>
    </source>
</evidence>
<reference evidence="1 2" key="1">
    <citation type="submission" date="2017-11" db="EMBL/GenBank/DDBJ databases">
        <title>Draft Genome Sequence of Methylobacter psychrotolerans Sph1T, an Obligate Methanotroph from Low-Temperature Environments.</title>
        <authorList>
            <person name="Oshkin I.Y."/>
            <person name="Miroshnikov K."/>
            <person name="Belova S.E."/>
            <person name="Korzhenkov A."/>
            <person name="Toshchakov S.V."/>
            <person name="Dedysh S.N."/>
        </authorList>
    </citation>
    <scope>NUCLEOTIDE SEQUENCE [LARGE SCALE GENOMIC DNA]</scope>
    <source>
        <strain evidence="1 2">Sph1</strain>
    </source>
</reference>
<dbReference type="RefSeq" id="WP_146054714.1">
    <property type="nucleotide sequence ID" value="NZ_PGFZ01000026.1"/>
</dbReference>
<sequence>MLCDLLAEVEAALAAGVGSKTVLVALHRHYGFTMRRLEKALRRARWRLQVPIHYSLQTQDRSATPSPSLTALLTSG</sequence>